<name>A0A1V2H6E5_9PROT</name>
<organism evidence="1 2">
    <name type="scientific">Teichococcus deserti</name>
    <dbReference type="NCBI Taxonomy" id="1817963"/>
    <lineage>
        <taxon>Bacteria</taxon>
        <taxon>Pseudomonadati</taxon>
        <taxon>Pseudomonadota</taxon>
        <taxon>Alphaproteobacteria</taxon>
        <taxon>Acetobacterales</taxon>
        <taxon>Roseomonadaceae</taxon>
        <taxon>Roseomonas</taxon>
    </lineage>
</organism>
<dbReference type="OrthoDB" id="7225519at2"/>
<gene>
    <name evidence="1" type="ORF">BKE38_04020</name>
</gene>
<keyword evidence="2" id="KW-1185">Reference proteome</keyword>
<accession>A0A1V2H6E5</accession>
<dbReference type="AlphaFoldDB" id="A0A1V2H6E5"/>
<dbReference type="RefSeq" id="WP_076956100.1">
    <property type="nucleotide sequence ID" value="NZ_MLCO01000026.1"/>
</dbReference>
<proteinExistence type="predicted"/>
<evidence type="ECO:0000313" key="1">
    <source>
        <dbReference type="EMBL" id="ONG57326.1"/>
    </source>
</evidence>
<comment type="caution">
    <text evidence="1">The sequence shown here is derived from an EMBL/GenBank/DDBJ whole genome shotgun (WGS) entry which is preliminary data.</text>
</comment>
<reference evidence="1 2" key="1">
    <citation type="submission" date="2016-10" db="EMBL/GenBank/DDBJ databases">
        <title>Draft Genome sequence of Roseomonas sp. strain M3.</title>
        <authorList>
            <person name="Subhash Y."/>
            <person name="Lee S."/>
        </authorList>
    </citation>
    <scope>NUCLEOTIDE SEQUENCE [LARGE SCALE GENOMIC DNA]</scope>
    <source>
        <strain evidence="1 2">M3</strain>
    </source>
</reference>
<protein>
    <recommendedName>
        <fullName evidence="3">Antirepressor protein C-terminal domain-containing protein</fullName>
    </recommendedName>
</protein>
<sequence length="282" mass="30230">MRSPSDTPDLLGAADISAPTQAKTAIELAVVSRDGELRILDTDLAARLGFERPRKIRELIAPHRRALSQLGELATADVVVGKGQRATAYYLNKRQAIFLTAKSETVEATAITLEIIERFDAYEHGAIRAPAPLPARRGVTAREAASTFRAYRGIAKLVGLDENQAALSAARATKLDTGIDPLAQMGITHLLAPQQELLLTPSDIGVRLGGKSAIAVNQLLAERGFQVGRRDGKGQPYWEPTAAGEPHATLLDTGKRHGNGTPIRQLKWGAGIIDLLTEGTVQ</sequence>
<dbReference type="EMBL" id="MLCO01000026">
    <property type="protein sequence ID" value="ONG57326.1"/>
    <property type="molecule type" value="Genomic_DNA"/>
</dbReference>
<dbReference type="Proteomes" id="UP000188879">
    <property type="component" value="Unassembled WGS sequence"/>
</dbReference>
<evidence type="ECO:0008006" key="3">
    <source>
        <dbReference type="Google" id="ProtNLM"/>
    </source>
</evidence>
<evidence type="ECO:0000313" key="2">
    <source>
        <dbReference type="Proteomes" id="UP000188879"/>
    </source>
</evidence>